<gene>
    <name evidence="1" type="ORF">L596_012031</name>
</gene>
<dbReference type="SUPFAM" id="SSF56436">
    <property type="entry name" value="C-type lectin-like"/>
    <property type="match status" value="1"/>
</dbReference>
<reference evidence="1 2" key="1">
    <citation type="journal article" date="2015" name="Genome Biol.">
        <title>Comparative genomics of Steinernema reveals deeply conserved gene regulatory networks.</title>
        <authorList>
            <person name="Dillman A.R."/>
            <person name="Macchietto M."/>
            <person name="Porter C.F."/>
            <person name="Rogers A."/>
            <person name="Williams B."/>
            <person name="Antoshechkin I."/>
            <person name="Lee M.M."/>
            <person name="Goodwin Z."/>
            <person name="Lu X."/>
            <person name="Lewis E.E."/>
            <person name="Goodrich-Blair H."/>
            <person name="Stock S.P."/>
            <person name="Adams B.J."/>
            <person name="Sternberg P.W."/>
            <person name="Mortazavi A."/>
        </authorList>
    </citation>
    <scope>NUCLEOTIDE SEQUENCE [LARGE SCALE GENOMIC DNA]</scope>
    <source>
        <strain evidence="1 2">ALL</strain>
    </source>
</reference>
<evidence type="ECO:0000313" key="1">
    <source>
        <dbReference type="EMBL" id="TKR87667.1"/>
    </source>
</evidence>
<dbReference type="Gene3D" id="3.10.100.10">
    <property type="entry name" value="Mannose-Binding Protein A, subunit A"/>
    <property type="match status" value="1"/>
</dbReference>
<keyword evidence="2" id="KW-1185">Reference proteome</keyword>
<dbReference type="InterPro" id="IPR016186">
    <property type="entry name" value="C-type_lectin-like/link_sf"/>
</dbReference>
<dbReference type="Proteomes" id="UP000298663">
    <property type="component" value="Unassembled WGS sequence"/>
</dbReference>
<evidence type="ECO:0000313" key="2">
    <source>
        <dbReference type="Proteomes" id="UP000298663"/>
    </source>
</evidence>
<accession>A0A4U5NVS9</accession>
<proteinExistence type="predicted"/>
<name>A0A4U5NVS9_STECR</name>
<dbReference type="AlphaFoldDB" id="A0A4U5NVS9"/>
<organism evidence="1 2">
    <name type="scientific">Steinernema carpocapsae</name>
    <name type="common">Entomopathogenic nematode</name>
    <dbReference type="NCBI Taxonomy" id="34508"/>
    <lineage>
        <taxon>Eukaryota</taxon>
        <taxon>Metazoa</taxon>
        <taxon>Ecdysozoa</taxon>
        <taxon>Nematoda</taxon>
        <taxon>Chromadorea</taxon>
        <taxon>Rhabditida</taxon>
        <taxon>Tylenchina</taxon>
        <taxon>Panagrolaimomorpha</taxon>
        <taxon>Strongyloidoidea</taxon>
        <taxon>Steinernematidae</taxon>
        <taxon>Steinernema</taxon>
    </lineage>
</organism>
<protein>
    <recommendedName>
        <fullName evidence="3">C-type lectin domain-containing protein</fullName>
    </recommendedName>
</protein>
<reference evidence="1 2" key="2">
    <citation type="journal article" date="2019" name="G3 (Bethesda)">
        <title>Hybrid Assembly of the Genome of the Entomopathogenic Nematode Steinernema carpocapsae Identifies the X-Chromosome.</title>
        <authorList>
            <person name="Serra L."/>
            <person name="Macchietto M."/>
            <person name="Macias-Munoz A."/>
            <person name="McGill C.J."/>
            <person name="Rodriguez I.M."/>
            <person name="Rodriguez B."/>
            <person name="Murad R."/>
            <person name="Mortazavi A."/>
        </authorList>
    </citation>
    <scope>NUCLEOTIDE SEQUENCE [LARGE SCALE GENOMIC DNA]</scope>
    <source>
        <strain evidence="1 2">ALL</strain>
    </source>
</reference>
<dbReference type="InterPro" id="IPR016187">
    <property type="entry name" value="CTDL_fold"/>
</dbReference>
<sequence>MTIYEAVKSHNTDRPGVNIGLWSKSYTSCYKNSWQWFYGTPMDYTNWKANPHECYGVGRYFTAPVKPKSGLDVSVG</sequence>
<evidence type="ECO:0008006" key="3">
    <source>
        <dbReference type="Google" id="ProtNLM"/>
    </source>
</evidence>
<comment type="caution">
    <text evidence="1">The sequence shown here is derived from an EMBL/GenBank/DDBJ whole genome shotgun (WGS) entry which is preliminary data.</text>
</comment>
<dbReference type="EMBL" id="AZBU02000003">
    <property type="protein sequence ID" value="TKR87667.1"/>
    <property type="molecule type" value="Genomic_DNA"/>
</dbReference>